<sequence length="201" mass="23067">MGNVLGKECGDGEKDEMPQEMCGEDVREEADGAPSGDEQSSQSIGELDSYELKRPDEIKDEIVKADESSALPVISTVAAASQREEKPCTCKACKDKRELAAEQLEEMRRLQTYWMELRQYIRMVYRMAIEGRTVENNGAEDYEVKMKDLVQKLCARDPHQLFQRLESQVQEFVIEAKVRQLELLHREEQTPEFAQIFLTVT</sequence>
<gene>
    <name evidence="2" type="ORF">L798_04978</name>
</gene>
<evidence type="ECO:0000256" key="1">
    <source>
        <dbReference type="SAM" id="MobiDB-lite"/>
    </source>
</evidence>
<reference evidence="2 3" key="1">
    <citation type="journal article" date="2014" name="Nat. Commun.">
        <title>Molecular traces of alternative social organization in a termite genome.</title>
        <authorList>
            <person name="Terrapon N."/>
            <person name="Li C."/>
            <person name="Robertson H.M."/>
            <person name="Ji L."/>
            <person name="Meng X."/>
            <person name="Booth W."/>
            <person name="Chen Z."/>
            <person name="Childers C.P."/>
            <person name="Glastad K.M."/>
            <person name="Gokhale K."/>
            <person name="Gowin J."/>
            <person name="Gronenberg W."/>
            <person name="Hermansen R.A."/>
            <person name="Hu H."/>
            <person name="Hunt B.G."/>
            <person name="Huylmans A.K."/>
            <person name="Khalil S.M."/>
            <person name="Mitchell R.D."/>
            <person name="Munoz-Torres M.C."/>
            <person name="Mustard J.A."/>
            <person name="Pan H."/>
            <person name="Reese J.T."/>
            <person name="Scharf M.E."/>
            <person name="Sun F."/>
            <person name="Vogel H."/>
            <person name="Xiao J."/>
            <person name="Yang W."/>
            <person name="Yang Z."/>
            <person name="Yang Z."/>
            <person name="Zhou J."/>
            <person name="Zhu J."/>
            <person name="Brent C.S."/>
            <person name="Elsik C.G."/>
            <person name="Goodisman M.A."/>
            <person name="Liberles D.A."/>
            <person name="Roe R.M."/>
            <person name="Vargo E.L."/>
            <person name="Vilcinskas A."/>
            <person name="Wang J."/>
            <person name="Bornberg-Bauer E."/>
            <person name="Korb J."/>
            <person name="Zhang G."/>
            <person name="Liebig J."/>
        </authorList>
    </citation>
    <scope>NUCLEOTIDE SEQUENCE [LARGE SCALE GENOMIC DNA]</scope>
    <source>
        <tissue evidence="2">Whole organism</tissue>
    </source>
</reference>
<feature type="region of interest" description="Disordered" evidence="1">
    <location>
        <begin position="1"/>
        <end position="55"/>
    </location>
</feature>
<organism evidence="2 3">
    <name type="scientific">Zootermopsis nevadensis</name>
    <name type="common">Dampwood termite</name>
    <dbReference type="NCBI Taxonomy" id="136037"/>
    <lineage>
        <taxon>Eukaryota</taxon>
        <taxon>Metazoa</taxon>
        <taxon>Ecdysozoa</taxon>
        <taxon>Arthropoda</taxon>
        <taxon>Hexapoda</taxon>
        <taxon>Insecta</taxon>
        <taxon>Pterygota</taxon>
        <taxon>Neoptera</taxon>
        <taxon>Polyneoptera</taxon>
        <taxon>Dictyoptera</taxon>
        <taxon>Blattodea</taxon>
        <taxon>Blattoidea</taxon>
        <taxon>Termitoidae</taxon>
        <taxon>Termopsidae</taxon>
        <taxon>Zootermopsis</taxon>
    </lineage>
</organism>
<dbReference type="InterPro" id="IPR029717">
    <property type="entry name" value="FAM193"/>
</dbReference>
<dbReference type="PANTHER" id="PTHR15109">
    <property type="entry name" value="AGAP004327-PA"/>
    <property type="match status" value="1"/>
</dbReference>
<protein>
    <submittedName>
        <fullName evidence="2">Uncharacterized protein</fullName>
    </submittedName>
</protein>
<evidence type="ECO:0000313" key="2">
    <source>
        <dbReference type="EMBL" id="KDR20867.1"/>
    </source>
</evidence>
<accession>A0A067RMG1</accession>
<dbReference type="EMBL" id="KK852583">
    <property type="protein sequence ID" value="KDR20867.1"/>
    <property type="molecule type" value="Genomic_DNA"/>
</dbReference>
<feature type="compositionally biased region" description="Basic and acidic residues" evidence="1">
    <location>
        <begin position="8"/>
        <end position="17"/>
    </location>
</feature>
<dbReference type="PANTHER" id="PTHR15109:SF4">
    <property type="entry name" value="FAM193 C-TERMINAL DOMAIN-CONTAINING PROTEIN"/>
    <property type="match status" value="1"/>
</dbReference>
<dbReference type="InParanoid" id="A0A067RMG1"/>
<dbReference type="Proteomes" id="UP000027135">
    <property type="component" value="Unassembled WGS sequence"/>
</dbReference>
<dbReference type="STRING" id="136037.A0A067RMG1"/>
<keyword evidence="3" id="KW-1185">Reference proteome</keyword>
<proteinExistence type="predicted"/>
<name>A0A067RMG1_ZOONE</name>
<evidence type="ECO:0000313" key="3">
    <source>
        <dbReference type="Proteomes" id="UP000027135"/>
    </source>
</evidence>
<dbReference type="AlphaFoldDB" id="A0A067RMG1"/>